<dbReference type="PATRIC" id="fig|1886670.3.peg.2027"/>
<comment type="caution">
    <text evidence="1">The sequence shown here is derived from an EMBL/GenBank/DDBJ whole genome shotgun (WGS) entry which is preliminary data.</text>
</comment>
<reference evidence="1 2" key="1">
    <citation type="submission" date="2016-08" db="EMBL/GenBank/DDBJ databases">
        <title>Genome sequencing of Paenibacillus sp. TI45-13ar, isolated from Korean traditional nuruk.</title>
        <authorList>
            <person name="Kim S.-J."/>
        </authorList>
    </citation>
    <scope>NUCLEOTIDE SEQUENCE [LARGE SCALE GENOMIC DNA]</scope>
    <source>
        <strain evidence="1 2">TI45-13ar</strain>
    </source>
</reference>
<name>A0A1E3L4I9_9BACL</name>
<gene>
    <name evidence="1" type="ORF">PTI45_01994</name>
</gene>
<dbReference type="EMBL" id="MDER01000035">
    <property type="protein sequence ID" value="ODP28699.1"/>
    <property type="molecule type" value="Genomic_DNA"/>
</dbReference>
<dbReference type="RefSeq" id="WP_069327411.1">
    <property type="nucleotide sequence ID" value="NZ_MDER01000035.1"/>
</dbReference>
<dbReference type="Proteomes" id="UP000094578">
    <property type="component" value="Unassembled WGS sequence"/>
</dbReference>
<evidence type="ECO:0000313" key="2">
    <source>
        <dbReference type="Proteomes" id="UP000094578"/>
    </source>
</evidence>
<sequence>MNDLQQEYVQWLDRLSSDLRSQGYASVLNKEFVEQDATIVINRLLPEFAYLMYIEVESYKKYFIADYSGRNTVVKLIDRSIDHKKTARIRALENSRLTDHLTFEEEINRLKSLQHLLEQSDFE</sequence>
<keyword evidence="2" id="KW-1185">Reference proteome</keyword>
<evidence type="ECO:0000313" key="1">
    <source>
        <dbReference type="EMBL" id="ODP28699.1"/>
    </source>
</evidence>
<dbReference type="AlphaFoldDB" id="A0A1E3L4I9"/>
<organism evidence="1 2">
    <name type="scientific">Paenibacillus nuruki</name>
    <dbReference type="NCBI Taxonomy" id="1886670"/>
    <lineage>
        <taxon>Bacteria</taxon>
        <taxon>Bacillati</taxon>
        <taxon>Bacillota</taxon>
        <taxon>Bacilli</taxon>
        <taxon>Bacillales</taxon>
        <taxon>Paenibacillaceae</taxon>
        <taxon>Paenibacillus</taxon>
    </lineage>
</organism>
<proteinExistence type="predicted"/>
<protein>
    <submittedName>
        <fullName evidence="1">Uncharacterized protein</fullName>
    </submittedName>
</protein>
<dbReference type="STRING" id="1886670.PTI45_01994"/>
<accession>A0A1E3L4I9</accession>